<dbReference type="AlphaFoldDB" id="A0A097GU06"/>
<evidence type="ECO:0000313" key="1">
    <source>
        <dbReference type="EMBL" id="AIT38299.1"/>
    </source>
</evidence>
<dbReference type="Gene3D" id="3.40.47.10">
    <property type="match status" value="1"/>
</dbReference>
<name>A0A097GU06_STRT5</name>
<gene>
    <name evidence="1" type="primary">lstB</name>
</gene>
<dbReference type="EMBL" id="KJ872771">
    <property type="protein sequence ID" value="AIT38299.1"/>
    <property type="molecule type" value="Genomic_DNA"/>
</dbReference>
<proteinExistence type="predicted"/>
<dbReference type="GO" id="GO:0016747">
    <property type="term" value="F:acyltransferase activity, transferring groups other than amino-acyl groups"/>
    <property type="evidence" value="ECO:0007669"/>
    <property type="project" value="UniProtKB-ARBA"/>
</dbReference>
<sequence>MGIVITASATATHTDPGTPASAVDLAGRAARRCLAHARVSPSGVGVLVNVGVYRENNTFEPALAALVQKETGINPDYLADPQPAAGFSFDLMDGACGVLSAVQAGQSLLSTGTTERLLITAADVHPGGDASRDPDYPYADLAGAFLLERDADPDTGFGPVRHYGGGDRPTDVAGYLDLDTMGSGGRSRITVHRTPGHEQRTGELAAAAVAAYTGEFGLDAGRTLVIGPDAPAGVGDGPGGGRPHTAAPVLGYLHALESARPEGVDTLLFVTAGAGPRAAVASYRPQGW</sequence>
<dbReference type="SMR" id="A0A097GU06"/>
<dbReference type="InterPro" id="IPR016039">
    <property type="entry name" value="Thiolase-like"/>
</dbReference>
<reference evidence="1" key="1">
    <citation type="journal article" date="2014" name="Appl. Environ. Microbiol.">
        <title>Operon for biosynthesis of lipstatin, the Beta-lactone inhibitor of human pancreatic lipase.</title>
        <authorList>
            <person name="Bai T."/>
            <person name="Zhang D."/>
            <person name="Lin S."/>
            <person name="Long Q."/>
            <person name="Wang Y."/>
            <person name="Ou H."/>
            <person name="Kang Q."/>
            <person name="Deng Z."/>
            <person name="Liu W."/>
            <person name="Tao M."/>
        </authorList>
    </citation>
    <scope>NUCLEOTIDE SEQUENCE</scope>
    <source>
        <strain evidence="1">NRRL 15443</strain>
    </source>
</reference>
<organism evidence="1">
    <name type="scientific">Streptomyces toxytricini</name>
    <name type="common">Actinomyces toxytricini</name>
    <dbReference type="NCBI Taxonomy" id="67369"/>
    <lineage>
        <taxon>Bacteria</taxon>
        <taxon>Bacillati</taxon>
        <taxon>Actinomycetota</taxon>
        <taxon>Actinomycetes</taxon>
        <taxon>Kitasatosporales</taxon>
        <taxon>Streptomycetaceae</taxon>
        <taxon>Streptomyces</taxon>
    </lineage>
</organism>
<protein>
    <submittedName>
        <fullName evidence="1">LstB</fullName>
    </submittedName>
</protein>
<accession>A0A097GU06</accession>
<dbReference type="SUPFAM" id="SSF53901">
    <property type="entry name" value="Thiolase-like"/>
    <property type="match status" value="1"/>
</dbReference>